<dbReference type="RefSeq" id="YP_001497984.1">
    <property type="nucleotide sequence ID" value="NC_009898.1"/>
</dbReference>
<organism evidence="1 2">
    <name type="scientific">Paramecium bursaria Chlorella virus NY2A</name>
    <name type="common">PBCV-NY2A</name>
    <dbReference type="NCBI Taxonomy" id="46021"/>
    <lineage>
        <taxon>Viruses</taxon>
        <taxon>Varidnaviria</taxon>
        <taxon>Bamfordvirae</taxon>
        <taxon>Nucleocytoviricota</taxon>
        <taxon>Megaviricetes</taxon>
        <taxon>Algavirales</taxon>
        <taxon>Phycodnaviridae</taxon>
        <taxon>Chlorovirus</taxon>
        <taxon>Chlorovirus americanus</taxon>
    </lineage>
</organism>
<protein>
    <submittedName>
        <fullName evidence="1">Uncharacterized protein b788R</fullName>
    </submittedName>
</protein>
<dbReference type="KEGG" id="vg:5659195"/>
<dbReference type="OrthoDB" id="37520at10239"/>
<name>A7IXW3_PBCVN</name>
<sequence>MSASASDDAVHKTYRSKILDTCNSDVPLFRCVFECTFCFGFAADVQRKIILCVLYFQPFAIQHHLHFTEYSCHVIHTPPHDGQNVVVECIDAETFEVREKCCCDVWILRACSHLRLRHDTHVISPCLLVFLVSIANFDIEYFRKNIRRLRTDSITPCSGSLFGVVEVFTSEQMSEDKFWNVTFFDVVFFDGNRTTIIEYTHGCFVDTNLQYG</sequence>
<evidence type="ECO:0000313" key="1">
    <source>
        <dbReference type="EMBL" id="ABT15187.1"/>
    </source>
</evidence>
<evidence type="ECO:0000313" key="2">
    <source>
        <dbReference type="Proteomes" id="UP000202419"/>
    </source>
</evidence>
<organismHost>
    <name type="scientific">Chlorella</name>
    <dbReference type="NCBI Taxonomy" id="3071"/>
</organismHost>
<dbReference type="GeneID" id="5659195"/>
<keyword evidence="2" id="KW-1185">Reference proteome</keyword>
<dbReference type="EMBL" id="DQ491002">
    <property type="protein sequence ID" value="ABT15187.1"/>
    <property type="molecule type" value="Genomic_DNA"/>
</dbReference>
<gene>
    <name evidence="1" type="primary">b788R</name>
    <name evidence="1" type="ORF">NY2A_b788R</name>
</gene>
<dbReference type="Proteomes" id="UP000202419">
    <property type="component" value="Segment"/>
</dbReference>
<proteinExistence type="predicted"/>
<reference evidence="1 2" key="1">
    <citation type="journal article" date="2007" name="Virology">
        <title>Sequence and annotation of the 369-kb NY-2A and the 345-kb AR158 viruses that infect Chlorella NC64A.</title>
        <authorList>
            <person name="Fitzgerald L.A."/>
            <person name="Graves M.V."/>
            <person name="Li X."/>
            <person name="Feldblyum T."/>
            <person name="Nierman W.C."/>
            <person name="Van Etten J.L."/>
        </authorList>
    </citation>
    <scope>NUCLEOTIDE SEQUENCE [LARGE SCALE GENOMIC DNA]</scope>
    <source>
        <strain evidence="1 2">NY-2A</strain>
    </source>
</reference>
<accession>A7IXW3</accession>